<gene>
    <name evidence="9" type="primary">aidB_1</name>
    <name evidence="9" type="ORF">LAX5112_01867</name>
</gene>
<feature type="domain" description="Acyl-CoA oxidase/dehydrogenase middle" evidence="7">
    <location>
        <begin position="196"/>
        <end position="288"/>
    </location>
</feature>
<dbReference type="Pfam" id="PF00441">
    <property type="entry name" value="Acyl-CoA_dh_1"/>
    <property type="match status" value="1"/>
</dbReference>
<dbReference type="InterPro" id="IPR006089">
    <property type="entry name" value="Acyl-CoA_DH_CS"/>
</dbReference>
<proteinExistence type="inferred from homology"/>
<dbReference type="InterPro" id="IPR009075">
    <property type="entry name" value="AcylCo_DH/oxidase_C"/>
</dbReference>
<evidence type="ECO:0000259" key="6">
    <source>
        <dbReference type="Pfam" id="PF00441"/>
    </source>
</evidence>
<dbReference type="InterPro" id="IPR009100">
    <property type="entry name" value="AcylCoA_DH/oxidase_NM_dom_sf"/>
</dbReference>
<evidence type="ECO:0000256" key="4">
    <source>
        <dbReference type="ARBA" id="ARBA00022827"/>
    </source>
</evidence>
<reference evidence="10" key="1">
    <citation type="submission" date="2015-07" db="EMBL/GenBank/DDBJ databases">
        <authorList>
            <person name="Rodrigo-Torres Lidia"/>
            <person name="Arahal R.David."/>
        </authorList>
    </citation>
    <scope>NUCLEOTIDE SEQUENCE [LARGE SCALE GENOMIC DNA]</scope>
    <source>
        <strain evidence="10">CECT 5112</strain>
    </source>
</reference>
<comment type="similarity">
    <text evidence="2 5">Belongs to the acyl-CoA dehydrogenase family.</text>
</comment>
<name>A0A0M7A2U4_9HYPH</name>
<dbReference type="InterPro" id="IPR036250">
    <property type="entry name" value="AcylCo_DH-like_C"/>
</dbReference>
<keyword evidence="5 9" id="KW-0560">Oxidoreductase</keyword>
<keyword evidence="4 5" id="KW-0274">FAD</keyword>
<dbReference type="Gene3D" id="2.40.110.20">
    <property type="match status" value="1"/>
</dbReference>
<dbReference type="PANTHER" id="PTHR42707">
    <property type="entry name" value="ACYL-COA DEHYDROGENASE"/>
    <property type="match status" value="1"/>
</dbReference>
<keyword evidence="3 5" id="KW-0285">Flavoprotein</keyword>
<dbReference type="PANTHER" id="PTHR42707:SF3">
    <property type="entry name" value="ACYL-COA DEHYDROGENASE AIDB-RELATED"/>
    <property type="match status" value="1"/>
</dbReference>
<dbReference type="GO" id="GO:0003995">
    <property type="term" value="F:acyl-CoA dehydrogenase activity"/>
    <property type="evidence" value="ECO:0007669"/>
    <property type="project" value="InterPro"/>
</dbReference>
<dbReference type="Gene3D" id="6.10.250.600">
    <property type="match status" value="1"/>
</dbReference>
<evidence type="ECO:0000256" key="5">
    <source>
        <dbReference type="RuleBase" id="RU362125"/>
    </source>
</evidence>
<evidence type="ECO:0000259" key="8">
    <source>
        <dbReference type="Pfam" id="PF18158"/>
    </source>
</evidence>
<dbReference type="Proteomes" id="UP000053235">
    <property type="component" value="Unassembled WGS sequence"/>
</dbReference>
<organism evidence="9 10">
    <name type="scientific">Roseibium alexandrii</name>
    <dbReference type="NCBI Taxonomy" id="388408"/>
    <lineage>
        <taxon>Bacteria</taxon>
        <taxon>Pseudomonadati</taxon>
        <taxon>Pseudomonadota</taxon>
        <taxon>Alphaproteobacteria</taxon>
        <taxon>Hyphomicrobiales</taxon>
        <taxon>Stappiaceae</taxon>
        <taxon>Roseibium</taxon>
    </lineage>
</organism>
<dbReference type="AlphaFoldDB" id="A0A0M7A2U4"/>
<evidence type="ECO:0000256" key="2">
    <source>
        <dbReference type="ARBA" id="ARBA00009347"/>
    </source>
</evidence>
<dbReference type="Pfam" id="PF02770">
    <property type="entry name" value="Acyl-CoA_dh_M"/>
    <property type="match status" value="1"/>
</dbReference>
<comment type="cofactor">
    <cofactor evidence="1 5">
        <name>FAD</name>
        <dbReference type="ChEBI" id="CHEBI:57692"/>
    </cofactor>
</comment>
<feature type="domain" description="Adaptive response protein AidB N-terminal" evidence="8">
    <location>
        <begin position="27"/>
        <end position="181"/>
    </location>
</feature>
<evidence type="ECO:0000313" key="9">
    <source>
        <dbReference type="EMBL" id="CTQ68736.1"/>
    </source>
</evidence>
<keyword evidence="10" id="KW-1185">Reference proteome</keyword>
<dbReference type="RefSeq" id="WP_186009057.1">
    <property type="nucleotide sequence ID" value="NZ_CXWD01000006.1"/>
</dbReference>
<evidence type="ECO:0000256" key="3">
    <source>
        <dbReference type="ARBA" id="ARBA00022630"/>
    </source>
</evidence>
<evidence type="ECO:0000313" key="10">
    <source>
        <dbReference type="Proteomes" id="UP000053235"/>
    </source>
</evidence>
<dbReference type="PROSITE" id="PS00073">
    <property type="entry name" value="ACYL_COA_DH_2"/>
    <property type="match status" value="1"/>
</dbReference>
<dbReference type="SUPFAM" id="SSF56645">
    <property type="entry name" value="Acyl-CoA dehydrogenase NM domain-like"/>
    <property type="match status" value="1"/>
</dbReference>
<evidence type="ECO:0000256" key="1">
    <source>
        <dbReference type="ARBA" id="ARBA00001974"/>
    </source>
</evidence>
<dbReference type="EC" id="1.3.99.-" evidence="9"/>
<evidence type="ECO:0000259" key="7">
    <source>
        <dbReference type="Pfam" id="PF02770"/>
    </source>
</evidence>
<dbReference type="InterPro" id="IPR052904">
    <property type="entry name" value="Acyl-CoA_dehydrogenase-like"/>
</dbReference>
<protein>
    <submittedName>
        <fullName evidence="9">Putative acyl-CoA dehydrogenase AidB</fullName>
        <ecNumber evidence="9">1.3.99.-</ecNumber>
    </submittedName>
</protein>
<feature type="domain" description="Acyl-CoA dehydrogenase/oxidase C-terminal" evidence="6">
    <location>
        <begin position="299"/>
        <end position="454"/>
    </location>
</feature>
<dbReference type="EMBL" id="CXWD01000006">
    <property type="protein sequence ID" value="CTQ68736.1"/>
    <property type="molecule type" value="Genomic_DNA"/>
</dbReference>
<dbReference type="Pfam" id="PF18158">
    <property type="entry name" value="AidB_N"/>
    <property type="match status" value="1"/>
</dbReference>
<dbReference type="STRING" id="388408.LAX5112_01867"/>
<accession>A0A0M7A2U4</accession>
<sequence>MADHLSEAAKSSGDAGVEAFATHDVFNQAPPYGGSNLAADDPLLLAAVSAHVPAGELKDVLAHGAEVGAEAFLELGRQANIHLPALKTHDRHGRRLDQVEFHPAYHDLMAHSFSAGMHSALLDGGVSTQLVRAAKFFLTSQAETGHTCPITMTNAAAAVMAQYPDVCADLLPKMQTRTYDPRFLPMHEKTGITIGMGMTEKQGGTDLRAISSTAEAGNQGSYAITGHKWFFSAPMCDAFLVLAKTANGPSCFLIPRILADGRVNGLRFQRLKDKLGNKSNASSEVEFHRAEGYMLGDEGRGIATIIDMVTPTRIDCALGSAGQMRAAVSRAVHHCRHRKTFGAYLIDQPLMTAVLADMALDVAAATALALRLVRAAAKAETDPVEAAYARLLTPAIKYWICKTGPALTYEAMECLGGNGYVEDYDIARIYRDAPVNPIWEGSGNVMALDVLRALGRHPEAPNLVLSELSKSGDASLSAACSGLPSLAAQALADPAHARVLTERLALTASVAALKELQLDDVADAFAKTRLSGGWRSTYGILPAGIDAAGILESLYPPAV</sequence>
<dbReference type="InterPro" id="IPR041504">
    <property type="entry name" value="AidB_N"/>
</dbReference>
<dbReference type="SUPFAM" id="SSF47203">
    <property type="entry name" value="Acyl-CoA dehydrogenase C-terminal domain-like"/>
    <property type="match status" value="1"/>
</dbReference>
<dbReference type="InterPro" id="IPR006091">
    <property type="entry name" value="Acyl-CoA_Oxase/DH_mid-dom"/>
</dbReference>
<dbReference type="Gene3D" id="1.20.140.10">
    <property type="entry name" value="Butyryl-CoA Dehydrogenase, subunit A, domain 3"/>
    <property type="match status" value="1"/>
</dbReference>